<dbReference type="RefSeq" id="WP_069314486.1">
    <property type="nucleotide sequence ID" value="NZ_MDTU01000007.1"/>
</dbReference>
<dbReference type="Proteomes" id="UP000094329">
    <property type="component" value="Unassembled WGS sequence"/>
</dbReference>
<keyword evidence="2" id="KW-1185">Reference proteome</keyword>
<protein>
    <submittedName>
        <fullName evidence="1">Uncharacterized protein</fullName>
    </submittedName>
</protein>
<gene>
    <name evidence="1" type="ORF">BGC07_18245</name>
</gene>
<proteinExistence type="predicted"/>
<name>A0ABX2ZX10_9GAMM</name>
<evidence type="ECO:0000313" key="2">
    <source>
        <dbReference type="Proteomes" id="UP000094329"/>
    </source>
</evidence>
<evidence type="ECO:0000313" key="1">
    <source>
        <dbReference type="EMBL" id="ODN41087.1"/>
    </source>
</evidence>
<comment type="caution">
    <text evidence="1">The sequence shown here is derived from an EMBL/GenBank/DDBJ whole genome shotgun (WGS) entry which is preliminary data.</text>
</comment>
<reference evidence="1 2" key="1">
    <citation type="submission" date="2016-08" db="EMBL/GenBank/DDBJ databases">
        <title>Draft genome sequence of Candidatus Piscirickettsia litoralis, from seawater.</title>
        <authorList>
            <person name="Wan X."/>
            <person name="Lee A.J."/>
            <person name="Hou S."/>
            <person name="Donachie S.P."/>
        </authorList>
    </citation>
    <scope>NUCLEOTIDE SEQUENCE [LARGE SCALE GENOMIC DNA]</scope>
    <source>
        <strain evidence="1 2">Y2</strain>
    </source>
</reference>
<accession>A0ABX2ZX10</accession>
<sequence>MSKENKAQAVIEFVSQPDRTFTIELDTVDSMLKQLLDHAGNCINIDFEAAKDEAFDFRTSFNAVFYELDYEVVSCINAPLPKTQHFGSENTLVELELIKEGLEEYGDLFKRYYQYKHCEDAEHAVDMIETTAILATAA</sequence>
<dbReference type="EMBL" id="MDTU01000007">
    <property type="protein sequence ID" value="ODN41087.1"/>
    <property type="molecule type" value="Genomic_DNA"/>
</dbReference>
<organism evidence="1 2">
    <name type="scientific">Piscirickettsia litoralis</name>
    <dbReference type="NCBI Taxonomy" id="1891921"/>
    <lineage>
        <taxon>Bacteria</taxon>
        <taxon>Pseudomonadati</taxon>
        <taxon>Pseudomonadota</taxon>
        <taxon>Gammaproteobacteria</taxon>
        <taxon>Thiotrichales</taxon>
        <taxon>Piscirickettsiaceae</taxon>
        <taxon>Piscirickettsia</taxon>
    </lineage>
</organism>